<evidence type="ECO:0000256" key="1">
    <source>
        <dbReference type="ARBA" id="ARBA00023186"/>
    </source>
</evidence>
<dbReference type="PROSITE" id="PS51035">
    <property type="entry name" value="BAG"/>
    <property type="match status" value="1"/>
</dbReference>
<dbReference type="Proteomes" id="UP000325081">
    <property type="component" value="Unassembled WGS sequence"/>
</dbReference>
<evidence type="ECO:0000259" key="3">
    <source>
        <dbReference type="PROSITE" id="PS51035"/>
    </source>
</evidence>
<accession>A0A5A7PZG7</accession>
<dbReference type="AlphaFoldDB" id="A0A5A7PZG7"/>
<feature type="domain" description="Ubiquitin-like" evidence="2">
    <location>
        <begin position="61"/>
        <end position="105"/>
    </location>
</feature>
<dbReference type="Gene3D" id="1.20.58.120">
    <property type="entry name" value="BAG domain"/>
    <property type="match status" value="1"/>
</dbReference>
<dbReference type="GO" id="GO:0051087">
    <property type="term" value="F:protein-folding chaperone binding"/>
    <property type="evidence" value="ECO:0007669"/>
    <property type="project" value="InterPro"/>
</dbReference>
<comment type="caution">
    <text evidence="4">The sequence shown here is derived from an EMBL/GenBank/DDBJ whole genome shotgun (WGS) entry which is preliminary data.</text>
</comment>
<name>A0A5A7PZG7_STRAF</name>
<organism evidence="4 5">
    <name type="scientific">Striga asiatica</name>
    <name type="common">Asiatic witchweed</name>
    <name type="synonym">Buchnera asiatica</name>
    <dbReference type="NCBI Taxonomy" id="4170"/>
    <lineage>
        <taxon>Eukaryota</taxon>
        <taxon>Viridiplantae</taxon>
        <taxon>Streptophyta</taxon>
        <taxon>Embryophyta</taxon>
        <taxon>Tracheophyta</taxon>
        <taxon>Spermatophyta</taxon>
        <taxon>Magnoliopsida</taxon>
        <taxon>eudicotyledons</taxon>
        <taxon>Gunneridae</taxon>
        <taxon>Pentapetalae</taxon>
        <taxon>asterids</taxon>
        <taxon>lamiids</taxon>
        <taxon>Lamiales</taxon>
        <taxon>Orobanchaceae</taxon>
        <taxon>Buchnereae</taxon>
        <taxon>Striga</taxon>
    </lineage>
</organism>
<dbReference type="PANTHER" id="PTHR12329:SF49">
    <property type="entry name" value="BAG FAMILY MOLECULAR CHAPERONE REGULATOR 4-LIKE ISOFORM X1"/>
    <property type="match status" value="1"/>
</dbReference>
<keyword evidence="5" id="KW-1185">Reference proteome</keyword>
<dbReference type="SMART" id="SM00264">
    <property type="entry name" value="BAG"/>
    <property type="match status" value="1"/>
</dbReference>
<evidence type="ECO:0000259" key="2">
    <source>
        <dbReference type="PROSITE" id="PS50053"/>
    </source>
</evidence>
<dbReference type="SUPFAM" id="SSF63491">
    <property type="entry name" value="BAG domain"/>
    <property type="match status" value="1"/>
</dbReference>
<gene>
    <name evidence="4" type="ORF">STAS_14396</name>
</gene>
<dbReference type="Pfam" id="PF02179">
    <property type="entry name" value="BAG"/>
    <property type="match status" value="1"/>
</dbReference>
<dbReference type="InterPro" id="IPR036533">
    <property type="entry name" value="BAG_dom_sf"/>
</dbReference>
<dbReference type="EMBL" id="BKCP01005406">
    <property type="protein sequence ID" value="GER37942.1"/>
    <property type="molecule type" value="Genomic_DNA"/>
</dbReference>
<evidence type="ECO:0000313" key="5">
    <source>
        <dbReference type="Proteomes" id="UP000325081"/>
    </source>
</evidence>
<dbReference type="PANTHER" id="PTHR12329">
    <property type="entry name" value="BCL2-ASSOCIATED ATHANOGENE"/>
    <property type="match status" value="1"/>
</dbReference>
<dbReference type="GO" id="GO:0000774">
    <property type="term" value="F:adenyl-nucleotide exchange factor activity"/>
    <property type="evidence" value="ECO:0007669"/>
    <property type="project" value="TreeGrafter"/>
</dbReference>
<dbReference type="Gene3D" id="3.10.20.90">
    <property type="entry name" value="Phosphatidylinositol 3-kinase Catalytic Subunit, Chain A, domain 1"/>
    <property type="match status" value="1"/>
</dbReference>
<dbReference type="InterPro" id="IPR003103">
    <property type="entry name" value="BAG_domain"/>
</dbReference>
<keyword evidence="1" id="KW-0143">Chaperone</keyword>
<feature type="domain" description="BAG" evidence="3">
    <location>
        <begin position="125"/>
        <end position="203"/>
    </location>
</feature>
<sequence>MKTLNPSPGNCRRNGVIGLGLLPDQGPSTINIKLSHGLNHYEVFVPFSSSFEMPDYVAGYLKSFVCRQIGLRPERHKLLFRGSEKEDDEDLLTAGLTDYCEVLLVEAEAFEKASHEEVESKGEEAVSQVRKEVDKLDQQVSSLQALVNRGIKVDDKEIIYLTEMLMRQLLILDGIEAEGEGRVKRKMEVRRVQSIVEILDAYKLRNFKLI</sequence>
<dbReference type="OrthoDB" id="417450at2759"/>
<dbReference type="InterPro" id="IPR039773">
    <property type="entry name" value="BAG_chaperone_regulator"/>
</dbReference>
<evidence type="ECO:0000313" key="4">
    <source>
        <dbReference type="EMBL" id="GER37942.1"/>
    </source>
</evidence>
<protein>
    <submittedName>
        <fullName evidence="4">BAG family molecular chaperone regulator 2</fullName>
    </submittedName>
</protein>
<dbReference type="SUPFAM" id="SSF54236">
    <property type="entry name" value="Ubiquitin-like"/>
    <property type="match status" value="1"/>
</dbReference>
<dbReference type="InterPro" id="IPR029071">
    <property type="entry name" value="Ubiquitin-like_domsf"/>
</dbReference>
<dbReference type="GO" id="GO:0050821">
    <property type="term" value="P:protein stabilization"/>
    <property type="evidence" value="ECO:0007669"/>
    <property type="project" value="TreeGrafter"/>
</dbReference>
<dbReference type="InterPro" id="IPR000626">
    <property type="entry name" value="Ubiquitin-like_dom"/>
</dbReference>
<proteinExistence type="predicted"/>
<reference evidence="5" key="1">
    <citation type="journal article" date="2019" name="Curr. Biol.">
        <title>Genome Sequence of Striga asiatica Provides Insight into the Evolution of Plant Parasitism.</title>
        <authorList>
            <person name="Yoshida S."/>
            <person name="Kim S."/>
            <person name="Wafula E.K."/>
            <person name="Tanskanen J."/>
            <person name="Kim Y.M."/>
            <person name="Honaas L."/>
            <person name="Yang Z."/>
            <person name="Spallek T."/>
            <person name="Conn C.E."/>
            <person name="Ichihashi Y."/>
            <person name="Cheong K."/>
            <person name="Cui S."/>
            <person name="Der J.P."/>
            <person name="Gundlach H."/>
            <person name="Jiao Y."/>
            <person name="Hori C."/>
            <person name="Ishida J.K."/>
            <person name="Kasahara H."/>
            <person name="Kiba T."/>
            <person name="Kim M.S."/>
            <person name="Koo N."/>
            <person name="Laohavisit A."/>
            <person name="Lee Y.H."/>
            <person name="Lumba S."/>
            <person name="McCourt P."/>
            <person name="Mortimer J.C."/>
            <person name="Mutuku J.M."/>
            <person name="Nomura T."/>
            <person name="Sasaki-Sekimoto Y."/>
            <person name="Seto Y."/>
            <person name="Wang Y."/>
            <person name="Wakatake T."/>
            <person name="Sakakibara H."/>
            <person name="Demura T."/>
            <person name="Yamaguchi S."/>
            <person name="Yoneyama K."/>
            <person name="Manabe R.I."/>
            <person name="Nelson D.C."/>
            <person name="Schulman A.H."/>
            <person name="Timko M.P."/>
            <person name="dePamphilis C.W."/>
            <person name="Choi D."/>
            <person name="Shirasu K."/>
        </authorList>
    </citation>
    <scope>NUCLEOTIDE SEQUENCE [LARGE SCALE GENOMIC DNA]</scope>
    <source>
        <strain evidence="5">cv. UVA1</strain>
    </source>
</reference>
<dbReference type="GO" id="GO:0005737">
    <property type="term" value="C:cytoplasm"/>
    <property type="evidence" value="ECO:0007669"/>
    <property type="project" value="TreeGrafter"/>
</dbReference>
<dbReference type="PROSITE" id="PS50053">
    <property type="entry name" value="UBIQUITIN_2"/>
    <property type="match status" value="1"/>
</dbReference>